<dbReference type="RefSeq" id="WP_073587224.1">
    <property type="nucleotide sequence ID" value="NZ_FRFD01000003.1"/>
</dbReference>
<evidence type="ECO:0000256" key="4">
    <source>
        <dbReference type="SAM" id="Phobius"/>
    </source>
</evidence>
<evidence type="ECO:0000256" key="3">
    <source>
        <dbReference type="ARBA" id="ARBA00023163"/>
    </source>
</evidence>
<keyword evidence="4" id="KW-0812">Transmembrane</keyword>
<feature type="domain" description="HTH luxR-type" evidence="5">
    <location>
        <begin position="257"/>
        <end position="322"/>
    </location>
</feature>
<keyword evidence="7" id="KW-1185">Reference proteome</keyword>
<dbReference type="GO" id="GO:0006355">
    <property type="term" value="P:regulation of DNA-templated transcription"/>
    <property type="evidence" value="ECO:0007669"/>
    <property type="project" value="InterPro"/>
</dbReference>
<feature type="transmembrane region" description="Helical" evidence="4">
    <location>
        <begin position="100"/>
        <end position="121"/>
    </location>
</feature>
<keyword evidence="2" id="KW-0238">DNA-binding</keyword>
<dbReference type="SUPFAM" id="SSF46894">
    <property type="entry name" value="C-terminal effector domain of the bipartite response regulators"/>
    <property type="match status" value="1"/>
</dbReference>
<dbReference type="Gene3D" id="1.10.10.10">
    <property type="entry name" value="Winged helix-like DNA-binding domain superfamily/Winged helix DNA-binding domain"/>
    <property type="match status" value="1"/>
</dbReference>
<evidence type="ECO:0000256" key="1">
    <source>
        <dbReference type="ARBA" id="ARBA00023015"/>
    </source>
</evidence>
<sequence length="325" mass="38237">MDIIIFLYNVALLLLYGVAMFYSFIVFRLKKYPFCLYLTILFLFYIFDNTVIYMTEFLHDFSVEYDASFMTVPAFKTVIVIVTSYCLLRANNLIFRKSLSTTDHAVIILLSLWDLFVPLLPDSALMVWLYYLPYQLFTLYLSTVGLLTIKKDKKITEEIPFLKHYKKILLCTLLFSFFIVIEDTIVIFNFDVYKTLTVRINNRSITEDILSIIYAVFFIYHLSKELQGYTPVQAPALEEPPYNTETTIPMEHGHFYQFIKTYNLTTREQDILKYLLDGKSTQEISDILYISLGTVKTHVHNIYQKTNVTKKGQLMELYKDLPEDK</sequence>
<dbReference type="GO" id="GO:0003677">
    <property type="term" value="F:DNA binding"/>
    <property type="evidence" value="ECO:0007669"/>
    <property type="project" value="UniProtKB-KW"/>
</dbReference>
<protein>
    <submittedName>
        <fullName evidence="6">Regulatory protein, luxR family</fullName>
    </submittedName>
</protein>
<dbReference type="PANTHER" id="PTHR44688">
    <property type="entry name" value="DNA-BINDING TRANSCRIPTIONAL ACTIVATOR DEVR_DOSR"/>
    <property type="match status" value="1"/>
</dbReference>
<dbReference type="EMBL" id="FRFD01000003">
    <property type="protein sequence ID" value="SHO44250.1"/>
    <property type="molecule type" value="Genomic_DNA"/>
</dbReference>
<dbReference type="Proteomes" id="UP000184612">
    <property type="component" value="Unassembled WGS sequence"/>
</dbReference>
<evidence type="ECO:0000256" key="2">
    <source>
        <dbReference type="ARBA" id="ARBA00023125"/>
    </source>
</evidence>
<name>A0A1M7XZA6_9FIRM</name>
<keyword evidence="4" id="KW-0472">Membrane</keyword>
<feature type="transmembrane region" description="Helical" evidence="4">
    <location>
        <begin position="34"/>
        <end position="55"/>
    </location>
</feature>
<feature type="transmembrane region" description="Helical" evidence="4">
    <location>
        <begin position="67"/>
        <end position="88"/>
    </location>
</feature>
<organism evidence="6 7">
    <name type="scientific">Anaerocolumna xylanovorans DSM 12503</name>
    <dbReference type="NCBI Taxonomy" id="1121345"/>
    <lineage>
        <taxon>Bacteria</taxon>
        <taxon>Bacillati</taxon>
        <taxon>Bacillota</taxon>
        <taxon>Clostridia</taxon>
        <taxon>Lachnospirales</taxon>
        <taxon>Lachnospiraceae</taxon>
        <taxon>Anaerocolumna</taxon>
    </lineage>
</organism>
<dbReference type="PROSITE" id="PS50043">
    <property type="entry name" value="HTH_LUXR_2"/>
    <property type="match status" value="1"/>
</dbReference>
<feature type="transmembrane region" description="Helical" evidence="4">
    <location>
        <begin position="168"/>
        <end position="190"/>
    </location>
</feature>
<dbReference type="CDD" id="cd06170">
    <property type="entry name" value="LuxR_C_like"/>
    <property type="match status" value="1"/>
</dbReference>
<keyword evidence="4" id="KW-1133">Transmembrane helix</keyword>
<keyword evidence="3" id="KW-0804">Transcription</keyword>
<keyword evidence="1" id="KW-0805">Transcription regulation</keyword>
<reference evidence="6 7" key="1">
    <citation type="submission" date="2016-12" db="EMBL/GenBank/DDBJ databases">
        <authorList>
            <person name="Song W.-J."/>
            <person name="Kurnit D.M."/>
        </authorList>
    </citation>
    <scope>NUCLEOTIDE SEQUENCE [LARGE SCALE GENOMIC DNA]</scope>
    <source>
        <strain evidence="6 7">DSM 12503</strain>
    </source>
</reference>
<dbReference type="PANTHER" id="PTHR44688:SF16">
    <property type="entry name" value="DNA-BINDING TRANSCRIPTIONAL ACTIVATOR DEVR_DOSR"/>
    <property type="match status" value="1"/>
</dbReference>
<dbReference type="SMART" id="SM00421">
    <property type="entry name" value="HTH_LUXR"/>
    <property type="match status" value="1"/>
</dbReference>
<dbReference type="InterPro" id="IPR036388">
    <property type="entry name" value="WH-like_DNA-bd_sf"/>
</dbReference>
<evidence type="ECO:0000313" key="6">
    <source>
        <dbReference type="EMBL" id="SHO44250.1"/>
    </source>
</evidence>
<gene>
    <name evidence="6" type="ORF">SAMN02745217_00513</name>
</gene>
<feature type="transmembrane region" description="Helical" evidence="4">
    <location>
        <begin position="127"/>
        <end position="147"/>
    </location>
</feature>
<dbReference type="PRINTS" id="PR00038">
    <property type="entry name" value="HTHLUXR"/>
</dbReference>
<feature type="transmembrane region" description="Helical" evidence="4">
    <location>
        <begin position="6"/>
        <end position="27"/>
    </location>
</feature>
<accession>A0A1M7XZA6</accession>
<proteinExistence type="predicted"/>
<dbReference type="OrthoDB" id="9789465at2"/>
<dbReference type="InterPro" id="IPR000792">
    <property type="entry name" value="Tscrpt_reg_LuxR_C"/>
</dbReference>
<evidence type="ECO:0000259" key="5">
    <source>
        <dbReference type="PROSITE" id="PS50043"/>
    </source>
</evidence>
<feature type="transmembrane region" description="Helical" evidence="4">
    <location>
        <begin position="205"/>
        <end position="223"/>
    </location>
</feature>
<dbReference type="STRING" id="1121345.SAMN02745217_00513"/>
<dbReference type="AlphaFoldDB" id="A0A1M7XZA6"/>
<evidence type="ECO:0000313" key="7">
    <source>
        <dbReference type="Proteomes" id="UP000184612"/>
    </source>
</evidence>
<dbReference type="PROSITE" id="PS00622">
    <property type="entry name" value="HTH_LUXR_1"/>
    <property type="match status" value="1"/>
</dbReference>
<dbReference type="Pfam" id="PF00196">
    <property type="entry name" value="GerE"/>
    <property type="match status" value="1"/>
</dbReference>
<dbReference type="InterPro" id="IPR016032">
    <property type="entry name" value="Sig_transdc_resp-reg_C-effctor"/>
</dbReference>